<keyword evidence="1" id="KW-0812">Transmembrane</keyword>
<proteinExistence type="predicted"/>
<dbReference type="AlphaFoldDB" id="A0A840Y264"/>
<feature type="transmembrane region" description="Helical" evidence="1">
    <location>
        <begin position="7"/>
        <end position="33"/>
    </location>
</feature>
<organism evidence="2 3">
    <name type="scientific">Muricoccus pecuniae</name>
    <dbReference type="NCBI Taxonomy" id="693023"/>
    <lineage>
        <taxon>Bacteria</taxon>
        <taxon>Pseudomonadati</taxon>
        <taxon>Pseudomonadota</taxon>
        <taxon>Alphaproteobacteria</taxon>
        <taxon>Acetobacterales</taxon>
        <taxon>Roseomonadaceae</taxon>
        <taxon>Muricoccus</taxon>
    </lineage>
</organism>
<sequence length="72" mass="7371">MGTREDILVLGLTAGVMGSLVGGLMLAIGLGMVAQGVHLGWVLVIPAAPIAGVIGKWLAGRLVRRLQAEGRI</sequence>
<name>A0A840Y264_9PROT</name>
<evidence type="ECO:0000313" key="3">
    <source>
        <dbReference type="Proteomes" id="UP000580654"/>
    </source>
</evidence>
<comment type="caution">
    <text evidence="2">The sequence shown here is derived from an EMBL/GenBank/DDBJ whole genome shotgun (WGS) entry which is preliminary data.</text>
</comment>
<dbReference type="Proteomes" id="UP000580654">
    <property type="component" value="Unassembled WGS sequence"/>
</dbReference>
<keyword evidence="1" id="KW-1133">Transmembrane helix</keyword>
<accession>A0A840Y264</accession>
<dbReference type="EMBL" id="JACIJD010000003">
    <property type="protein sequence ID" value="MBB5692899.1"/>
    <property type="molecule type" value="Genomic_DNA"/>
</dbReference>
<keyword evidence="3" id="KW-1185">Reference proteome</keyword>
<feature type="transmembrane region" description="Helical" evidence="1">
    <location>
        <begin position="39"/>
        <end position="59"/>
    </location>
</feature>
<evidence type="ECO:0000313" key="2">
    <source>
        <dbReference type="EMBL" id="MBB5692899.1"/>
    </source>
</evidence>
<reference evidence="2 3" key="1">
    <citation type="submission" date="2020-08" db="EMBL/GenBank/DDBJ databases">
        <title>Genomic Encyclopedia of Type Strains, Phase IV (KMG-IV): sequencing the most valuable type-strain genomes for metagenomic binning, comparative biology and taxonomic classification.</title>
        <authorList>
            <person name="Goeker M."/>
        </authorList>
    </citation>
    <scope>NUCLEOTIDE SEQUENCE [LARGE SCALE GENOMIC DNA]</scope>
    <source>
        <strain evidence="2 3">DSM 25622</strain>
    </source>
</reference>
<gene>
    <name evidence="2" type="ORF">FHS87_000918</name>
</gene>
<keyword evidence="1" id="KW-0472">Membrane</keyword>
<dbReference type="RefSeq" id="WP_184514358.1">
    <property type="nucleotide sequence ID" value="NZ_JACIJD010000003.1"/>
</dbReference>
<protein>
    <submittedName>
        <fullName evidence="2">Uncharacterized protein</fullName>
    </submittedName>
</protein>
<evidence type="ECO:0000256" key="1">
    <source>
        <dbReference type="SAM" id="Phobius"/>
    </source>
</evidence>